<protein>
    <submittedName>
        <fullName evidence="2">Uncharacterized protein</fullName>
    </submittedName>
</protein>
<dbReference type="Proteomes" id="UP000323144">
    <property type="component" value="Chromosome"/>
</dbReference>
<dbReference type="EMBL" id="CP043026">
    <property type="protein sequence ID" value="QEH62021.1"/>
    <property type="molecule type" value="Genomic_DNA"/>
</dbReference>
<keyword evidence="1" id="KW-1133">Transmembrane helix</keyword>
<evidence type="ECO:0000313" key="3">
    <source>
        <dbReference type="Proteomes" id="UP000323144"/>
    </source>
</evidence>
<sequence length="74" mass="8256">MAWHRNNRVTIKGKPGLILKITIAIIALGFFATILLMYFKVNGAINGIYVCGGLTLLWSIAHIVFLVKEKNEKV</sequence>
<dbReference type="KEGG" id="schi:SCHIN_v1c08260"/>
<evidence type="ECO:0000256" key="1">
    <source>
        <dbReference type="SAM" id="Phobius"/>
    </source>
</evidence>
<name>A0A5B9Y4P7_9MOLU</name>
<accession>A0A5B9Y4P7</accession>
<keyword evidence="3" id="KW-1185">Reference proteome</keyword>
<evidence type="ECO:0000313" key="2">
    <source>
        <dbReference type="EMBL" id="QEH62021.1"/>
    </source>
</evidence>
<keyword evidence="1" id="KW-0472">Membrane</keyword>
<reference evidence="2 3" key="1">
    <citation type="submission" date="2019-08" db="EMBL/GenBank/DDBJ databases">
        <title>Complete genome sequence of Spiroplasma chinense CCH (DSM 19755).</title>
        <authorList>
            <person name="Shen H.-Y."/>
            <person name="Lin Y.-C."/>
            <person name="Chou L."/>
            <person name="Kuo C.-H."/>
        </authorList>
    </citation>
    <scope>NUCLEOTIDE SEQUENCE [LARGE SCALE GENOMIC DNA]</scope>
    <source>
        <strain evidence="2 3">CCH</strain>
    </source>
</reference>
<keyword evidence="1" id="KW-0812">Transmembrane</keyword>
<feature type="transmembrane region" description="Helical" evidence="1">
    <location>
        <begin position="47"/>
        <end position="67"/>
    </location>
</feature>
<dbReference type="AlphaFoldDB" id="A0A5B9Y4P7"/>
<proteinExistence type="predicted"/>
<feature type="transmembrane region" description="Helical" evidence="1">
    <location>
        <begin position="21"/>
        <end position="41"/>
    </location>
</feature>
<dbReference type="RefSeq" id="WP_166508392.1">
    <property type="nucleotide sequence ID" value="NZ_CP043026.1"/>
</dbReference>
<gene>
    <name evidence="2" type="ORF">SCHIN_v1c08260</name>
</gene>
<organism evidence="2 3">
    <name type="scientific">Spiroplasma chinense</name>
    <dbReference type="NCBI Taxonomy" id="216932"/>
    <lineage>
        <taxon>Bacteria</taxon>
        <taxon>Bacillati</taxon>
        <taxon>Mycoplasmatota</taxon>
        <taxon>Mollicutes</taxon>
        <taxon>Entomoplasmatales</taxon>
        <taxon>Spiroplasmataceae</taxon>
        <taxon>Spiroplasma</taxon>
    </lineage>
</organism>